<dbReference type="SUPFAM" id="SSF81296">
    <property type="entry name" value="E set domains"/>
    <property type="match status" value="1"/>
</dbReference>
<reference evidence="6" key="1">
    <citation type="submission" date="2015-11" db="EMBL/GenBank/DDBJ databases">
        <title>De novo transcriptome assembly of four potential Pierce s Disease insect vectors from Arizona vineyards.</title>
        <authorList>
            <person name="Tassone E.E."/>
        </authorList>
    </citation>
    <scope>NUCLEOTIDE SEQUENCE</scope>
</reference>
<dbReference type="InterPro" id="IPR037020">
    <property type="entry name" value="Hemocyanin_C_sf"/>
</dbReference>
<dbReference type="PANTHER" id="PTHR11511:SF5">
    <property type="entry name" value="FAT-BODY PROTEIN 1-RELATED"/>
    <property type="match status" value="1"/>
</dbReference>
<dbReference type="AlphaFoldDB" id="A0A1B6KUZ5"/>
<dbReference type="InterPro" id="IPR005204">
    <property type="entry name" value="Hemocyanin_N"/>
</dbReference>
<dbReference type="EMBL" id="GEBQ01024903">
    <property type="protein sequence ID" value="JAT15074.1"/>
    <property type="molecule type" value="Transcribed_RNA"/>
</dbReference>
<evidence type="ECO:0000256" key="1">
    <source>
        <dbReference type="ARBA" id="ARBA00022761"/>
    </source>
</evidence>
<evidence type="ECO:0000259" key="3">
    <source>
        <dbReference type="Pfam" id="PF00372"/>
    </source>
</evidence>
<organism evidence="6">
    <name type="scientific">Graphocephala atropunctata</name>
    <dbReference type="NCBI Taxonomy" id="36148"/>
    <lineage>
        <taxon>Eukaryota</taxon>
        <taxon>Metazoa</taxon>
        <taxon>Ecdysozoa</taxon>
        <taxon>Arthropoda</taxon>
        <taxon>Hexapoda</taxon>
        <taxon>Insecta</taxon>
        <taxon>Pterygota</taxon>
        <taxon>Neoptera</taxon>
        <taxon>Paraneoptera</taxon>
        <taxon>Hemiptera</taxon>
        <taxon>Auchenorrhyncha</taxon>
        <taxon>Membracoidea</taxon>
        <taxon>Cicadellidae</taxon>
        <taxon>Cicadellinae</taxon>
        <taxon>Cicadellini</taxon>
        <taxon>Graphocephala</taxon>
    </lineage>
</organism>
<protein>
    <recommendedName>
        <fullName evidence="7">Hemocyanin N-terminal domain-containing protein</fullName>
    </recommendedName>
</protein>
<dbReference type="Pfam" id="PF03723">
    <property type="entry name" value="Hemocyanin_C"/>
    <property type="match status" value="1"/>
</dbReference>
<dbReference type="InterPro" id="IPR013788">
    <property type="entry name" value="Hemocyanin/hexamerin"/>
</dbReference>
<dbReference type="InterPro" id="IPR014756">
    <property type="entry name" value="Ig_E-set"/>
</dbReference>
<feature type="domain" description="Hemocyanin N-terminal" evidence="4">
    <location>
        <begin position="32"/>
        <end position="153"/>
    </location>
</feature>
<dbReference type="Pfam" id="PF00372">
    <property type="entry name" value="Hemocyanin_M"/>
    <property type="match status" value="1"/>
</dbReference>
<feature type="domain" description="Hemocyanin middle" evidence="3">
    <location>
        <begin position="158"/>
        <end position="459"/>
    </location>
</feature>
<dbReference type="Gene3D" id="1.10.1280.10">
    <property type="entry name" value="Di-copper center containing domain from catechol oxidase"/>
    <property type="match status" value="1"/>
</dbReference>
<name>A0A1B6KUZ5_9HEMI</name>
<dbReference type="InterPro" id="IPR036697">
    <property type="entry name" value="Hemocyanin_N_sf"/>
</dbReference>
<evidence type="ECO:0000259" key="4">
    <source>
        <dbReference type="Pfam" id="PF03722"/>
    </source>
</evidence>
<dbReference type="SUPFAM" id="SSF48056">
    <property type="entry name" value="Di-copper centre-containing domain"/>
    <property type="match status" value="1"/>
</dbReference>
<dbReference type="PANTHER" id="PTHR11511">
    <property type="entry name" value="LARVAL STORAGE PROTEIN/PHENOLOXIDASE"/>
    <property type="match status" value="1"/>
</dbReference>
<dbReference type="Pfam" id="PF03722">
    <property type="entry name" value="Hemocyanin_N"/>
    <property type="match status" value="1"/>
</dbReference>
<evidence type="ECO:0008006" key="7">
    <source>
        <dbReference type="Google" id="ProtNLM"/>
    </source>
</evidence>
<dbReference type="InterPro" id="IPR000896">
    <property type="entry name" value="Hemocyanin/hexamerin_mid_dom"/>
</dbReference>
<evidence type="ECO:0000259" key="5">
    <source>
        <dbReference type="Pfam" id="PF03723"/>
    </source>
</evidence>
<dbReference type="InterPro" id="IPR008922">
    <property type="entry name" value="Di-copper_centre_dom_sf"/>
</dbReference>
<feature type="signal peptide" evidence="2">
    <location>
        <begin position="1"/>
        <end position="20"/>
    </location>
</feature>
<dbReference type="PRINTS" id="PR00187">
    <property type="entry name" value="HAEMOCYANIN"/>
</dbReference>
<gene>
    <name evidence="6" type="ORF">g.8978</name>
</gene>
<evidence type="ECO:0000256" key="2">
    <source>
        <dbReference type="SAM" id="SignalP"/>
    </source>
</evidence>
<evidence type="ECO:0000313" key="6">
    <source>
        <dbReference type="EMBL" id="JAT15074.1"/>
    </source>
</evidence>
<dbReference type="GO" id="GO:0005615">
    <property type="term" value="C:extracellular space"/>
    <property type="evidence" value="ECO:0007669"/>
    <property type="project" value="UniProtKB-ARBA"/>
</dbReference>
<feature type="chain" id="PRO_5008586888" description="Hemocyanin N-terminal domain-containing protein" evidence="2">
    <location>
        <begin position="21"/>
        <end position="717"/>
    </location>
</feature>
<feature type="domain" description="Hemocyanin C-terminal" evidence="5">
    <location>
        <begin position="468"/>
        <end position="705"/>
    </location>
</feature>
<accession>A0A1B6KUZ5</accession>
<sequence>KHFTMKAAALLLCGLAFVAATPASYKQADKQFLQRQQDLLQLFVNLQQPYNQEQQQQANSFTFQQQQQNSNNVDAVKQFQNAYEQGYLPRGQVFNYYNPNHLKQAIYLFDLFYFAKDYATFYQAACWARVNVNAKMFVYALSVAIMNRPDTQGMVLPPLSEALPYLYVNTRAVQLAQNLKQQGQKQAVVQSNNTDFYNFYRQQQQEQQEYPYTNKYQYYEREQYANQYQQQYQYHRDGRVSYYNEDIYLNQQFAYEQVKNPAWFNSKKYHQQKQQYQNNGENFYYYLQQILARYNLERYANYIPSVQPFQFNQNIKTGYNPQLQFSTGQAVPARPHNYHINNANSYLLEQLETVDRRVADAVDSRQAQAVDGTQIQLTPETGVSVLGNLVQNNGDSVNNQYYAADNNGYYGYLDQCRRVVSSMVNSYAYQYAPSAVEVDEAANRDPAFYQCISRIINYFQQYKSQQKPYNQEQLNFQGVKVQSMTADKLITYFDNSKLDLYNVLSYQQGEQPHSYEYAAHQLQLNFKPFNYQIQVESDKNAEAVVRVFIGPKYNTQGHPISLEQARQYFVEIDRFTTTLKSGQNTVQRSSQQSTRFTQQQPSTRQLFNQLQQAQQGGQAYYYDQYVSQLPATFPQNLMLPKGSREGQEYVLAVSVHPYQGNQPEQQDQQYQPFDSRSQGFPFDRVVREADFQQAQNIHFQTVKVFNKYLNEVNSVEQ</sequence>
<feature type="non-terminal residue" evidence="6">
    <location>
        <position position="1"/>
    </location>
</feature>
<dbReference type="Gene3D" id="2.60.40.1520">
    <property type="entry name" value="Hemocyanin, C-terminal domain"/>
    <property type="match status" value="1"/>
</dbReference>
<dbReference type="GO" id="GO:0045735">
    <property type="term" value="F:nutrient reservoir activity"/>
    <property type="evidence" value="ECO:0007669"/>
    <property type="project" value="UniProtKB-KW"/>
</dbReference>
<proteinExistence type="predicted"/>
<dbReference type="Gene3D" id="1.20.1370.10">
    <property type="entry name" value="Hemocyanin, N-terminal domain"/>
    <property type="match status" value="1"/>
</dbReference>
<dbReference type="SUPFAM" id="SSF48050">
    <property type="entry name" value="Hemocyanin, N-terminal domain"/>
    <property type="match status" value="1"/>
</dbReference>
<keyword evidence="2" id="KW-0732">Signal</keyword>
<keyword evidence="1" id="KW-0758">Storage protein</keyword>
<dbReference type="InterPro" id="IPR005203">
    <property type="entry name" value="Hemocyanin_C"/>
</dbReference>